<gene>
    <name evidence="2" type="ORF">BJ971_003854</name>
</gene>
<proteinExistence type="predicted"/>
<evidence type="ECO:0000313" key="3">
    <source>
        <dbReference type="Proteomes" id="UP000578112"/>
    </source>
</evidence>
<dbReference type="SUPFAM" id="SSF55729">
    <property type="entry name" value="Acyl-CoA N-acyltransferases (Nat)"/>
    <property type="match status" value="1"/>
</dbReference>
<dbReference type="Gene3D" id="3.40.630.30">
    <property type="match status" value="1"/>
</dbReference>
<dbReference type="RefSeq" id="WP_184994634.1">
    <property type="nucleotide sequence ID" value="NZ_BOMK01000010.1"/>
</dbReference>
<accession>A0A7W7MQK3</accession>
<dbReference type="PANTHER" id="PTHR43792:SF16">
    <property type="entry name" value="N-ACETYLTRANSFERASE DOMAIN-CONTAINING PROTEIN"/>
    <property type="match status" value="1"/>
</dbReference>
<keyword evidence="3" id="KW-1185">Reference proteome</keyword>
<dbReference type="AlphaFoldDB" id="A0A7W7MQK3"/>
<name>A0A7W7MQK3_9ACTN</name>
<organism evidence="2 3">
    <name type="scientific">Actinoplanes digitatis</name>
    <dbReference type="NCBI Taxonomy" id="1868"/>
    <lineage>
        <taxon>Bacteria</taxon>
        <taxon>Bacillati</taxon>
        <taxon>Actinomycetota</taxon>
        <taxon>Actinomycetes</taxon>
        <taxon>Micromonosporales</taxon>
        <taxon>Micromonosporaceae</taxon>
        <taxon>Actinoplanes</taxon>
    </lineage>
</organism>
<dbReference type="EMBL" id="JACHNH010000001">
    <property type="protein sequence ID" value="MBB4763298.1"/>
    <property type="molecule type" value="Genomic_DNA"/>
</dbReference>
<dbReference type="Proteomes" id="UP000578112">
    <property type="component" value="Unassembled WGS sequence"/>
</dbReference>
<evidence type="ECO:0000313" key="2">
    <source>
        <dbReference type="EMBL" id="MBB4763298.1"/>
    </source>
</evidence>
<dbReference type="InterPro" id="IPR000182">
    <property type="entry name" value="GNAT_dom"/>
</dbReference>
<reference evidence="2 3" key="1">
    <citation type="submission" date="2020-08" db="EMBL/GenBank/DDBJ databases">
        <title>Sequencing the genomes of 1000 actinobacteria strains.</title>
        <authorList>
            <person name="Klenk H.-P."/>
        </authorList>
    </citation>
    <scope>NUCLEOTIDE SEQUENCE [LARGE SCALE GENOMIC DNA]</scope>
    <source>
        <strain evidence="2 3">DSM 43149</strain>
    </source>
</reference>
<dbReference type="Pfam" id="PF13302">
    <property type="entry name" value="Acetyltransf_3"/>
    <property type="match status" value="1"/>
</dbReference>
<dbReference type="GO" id="GO:0016747">
    <property type="term" value="F:acyltransferase activity, transferring groups other than amino-acyl groups"/>
    <property type="evidence" value="ECO:0007669"/>
    <property type="project" value="InterPro"/>
</dbReference>
<dbReference type="PANTHER" id="PTHR43792">
    <property type="entry name" value="GNAT FAMILY, PUTATIVE (AFU_ORTHOLOGUE AFUA_3G00765)-RELATED-RELATED"/>
    <property type="match status" value="1"/>
</dbReference>
<protein>
    <submittedName>
        <fullName evidence="2">RimJ/RimL family protein N-acetyltransferase</fullName>
    </submittedName>
</protein>
<dbReference type="InterPro" id="IPR051531">
    <property type="entry name" value="N-acetyltransferase"/>
</dbReference>
<dbReference type="PROSITE" id="PS51186">
    <property type="entry name" value="GNAT"/>
    <property type="match status" value="1"/>
</dbReference>
<feature type="domain" description="N-acetyltransferase" evidence="1">
    <location>
        <begin position="3"/>
        <end position="167"/>
    </location>
</feature>
<dbReference type="InterPro" id="IPR016181">
    <property type="entry name" value="Acyl_CoA_acyltransferase"/>
</dbReference>
<comment type="caution">
    <text evidence="2">The sequence shown here is derived from an EMBL/GenBank/DDBJ whole genome shotgun (WGS) entry which is preliminary data.</text>
</comment>
<evidence type="ECO:0000259" key="1">
    <source>
        <dbReference type="PROSITE" id="PS51186"/>
    </source>
</evidence>
<keyword evidence="2" id="KW-0808">Transferase</keyword>
<sequence length="169" mass="18429">MRVTLRVLALSDVPAHNAGEDDRTVRWLTGGYGTIESTTRWFAQLAGNARTGQGARGFGVCLDDRLAGYVEGNPDVRDGLDDGDVNISYAVHPWARGRGVAVEAVGLMRAFLRDQRIGTRAAIRVEPENVASVRVAVKSGFRHVRDFVSRTDTHPDGSPAGMRLYVHDL</sequence>